<dbReference type="GO" id="GO:0046872">
    <property type="term" value="F:metal ion binding"/>
    <property type="evidence" value="ECO:0007669"/>
    <property type="project" value="UniProtKB-KW"/>
</dbReference>
<evidence type="ECO:0000259" key="4">
    <source>
        <dbReference type="PROSITE" id="PS50222"/>
    </source>
</evidence>
<dbReference type="EMBL" id="JBJXBP010000003">
    <property type="protein sequence ID" value="KAL3840574.1"/>
    <property type="molecule type" value="Genomic_DNA"/>
</dbReference>
<dbReference type="FunFam" id="1.10.238.10:FF:000003">
    <property type="entry name" value="Calmodulin A"/>
    <property type="match status" value="1"/>
</dbReference>
<accession>A0ABD3TTX4</accession>
<protein>
    <recommendedName>
        <fullName evidence="4">EF-hand domain-containing protein</fullName>
    </recommendedName>
</protein>
<evidence type="ECO:0000256" key="1">
    <source>
        <dbReference type="ARBA" id="ARBA00022723"/>
    </source>
</evidence>
<keyword evidence="6" id="KW-1185">Reference proteome</keyword>
<dbReference type="InterPro" id="IPR018247">
    <property type="entry name" value="EF_Hand_1_Ca_BS"/>
</dbReference>
<dbReference type="InterPro" id="IPR011992">
    <property type="entry name" value="EF-hand-dom_pair"/>
</dbReference>
<reference evidence="5 6" key="1">
    <citation type="submission" date="2024-12" db="EMBL/GenBank/DDBJ databases">
        <title>The unique morphological basis and parallel evolutionary history of personate flowers in Penstemon.</title>
        <authorList>
            <person name="Depatie T.H."/>
            <person name="Wessinger C.A."/>
        </authorList>
    </citation>
    <scope>NUCLEOTIDE SEQUENCE [LARGE SCALE GENOMIC DNA]</scope>
    <source>
        <strain evidence="5">WTNN_2</strain>
        <tissue evidence="5">Leaf</tissue>
    </source>
</reference>
<feature type="domain" description="EF-hand" evidence="4">
    <location>
        <begin position="32"/>
        <end position="67"/>
    </location>
</feature>
<keyword evidence="2" id="KW-0677">Repeat</keyword>
<evidence type="ECO:0000313" key="6">
    <source>
        <dbReference type="Proteomes" id="UP001634393"/>
    </source>
</evidence>
<dbReference type="PROSITE" id="PS00018">
    <property type="entry name" value="EF_HAND_1"/>
    <property type="match status" value="2"/>
</dbReference>
<organism evidence="5 6">
    <name type="scientific">Penstemon smallii</name>
    <dbReference type="NCBI Taxonomy" id="265156"/>
    <lineage>
        <taxon>Eukaryota</taxon>
        <taxon>Viridiplantae</taxon>
        <taxon>Streptophyta</taxon>
        <taxon>Embryophyta</taxon>
        <taxon>Tracheophyta</taxon>
        <taxon>Spermatophyta</taxon>
        <taxon>Magnoliopsida</taxon>
        <taxon>eudicotyledons</taxon>
        <taxon>Gunneridae</taxon>
        <taxon>Pentapetalae</taxon>
        <taxon>asterids</taxon>
        <taxon>lamiids</taxon>
        <taxon>Lamiales</taxon>
        <taxon>Plantaginaceae</taxon>
        <taxon>Cheloneae</taxon>
        <taxon>Penstemon</taxon>
    </lineage>
</organism>
<dbReference type="SMART" id="SM00054">
    <property type="entry name" value="EFh"/>
    <property type="match status" value="2"/>
</dbReference>
<comment type="caution">
    <text evidence="5">The sequence shown here is derived from an EMBL/GenBank/DDBJ whole genome shotgun (WGS) entry which is preliminary data.</text>
</comment>
<feature type="domain" description="EF-hand" evidence="4">
    <location>
        <begin position="70"/>
        <end position="104"/>
    </location>
</feature>
<keyword evidence="3" id="KW-0106">Calcium</keyword>
<dbReference type="InterPro" id="IPR002048">
    <property type="entry name" value="EF_hand_dom"/>
</dbReference>
<dbReference type="InterPro" id="IPR039647">
    <property type="entry name" value="EF_hand_pair_protein_CML-like"/>
</dbReference>
<dbReference type="PROSITE" id="PS50222">
    <property type="entry name" value="EF_HAND_2"/>
    <property type="match status" value="2"/>
</dbReference>
<dbReference type="Pfam" id="PF13499">
    <property type="entry name" value="EF-hand_7"/>
    <property type="match status" value="1"/>
</dbReference>
<name>A0ABD3TTX4_9LAMI</name>
<dbReference type="PANTHER" id="PTHR10891">
    <property type="entry name" value="EF-HAND CALCIUM-BINDING DOMAIN CONTAINING PROTEIN"/>
    <property type="match status" value="1"/>
</dbReference>
<gene>
    <name evidence="5" type="ORF">ACJIZ3_025165</name>
</gene>
<dbReference type="CDD" id="cd00051">
    <property type="entry name" value="EFh"/>
    <property type="match status" value="1"/>
</dbReference>
<evidence type="ECO:0000313" key="5">
    <source>
        <dbReference type="EMBL" id="KAL3840574.1"/>
    </source>
</evidence>
<dbReference type="Proteomes" id="UP001634393">
    <property type="component" value="Unassembled WGS sequence"/>
</dbReference>
<dbReference type="AlphaFoldDB" id="A0ABD3TTX4"/>
<proteinExistence type="predicted"/>
<evidence type="ECO:0000256" key="2">
    <source>
        <dbReference type="ARBA" id="ARBA00022737"/>
    </source>
</evidence>
<dbReference type="Gene3D" id="1.10.238.10">
    <property type="entry name" value="EF-hand"/>
    <property type="match status" value="1"/>
</dbReference>
<dbReference type="SUPFAM" id="SSF47473">
    <property type="entry name" value="EF-hand"/>
    <property type="match status" value="1"/>
</dbReference>
<keyword evidence="1" id="KW-0479">Metal-binding</keyword>
<sequence>MNNSLGMVCALEDNNKSFDVEDFSVLFDDEEPSMEEIKETFGVFDVNNDKFIDAFELQRVICNLGLKEESDLEECKRMIKTFDCNGDGLIDFQEFVKLMEKCLC</sequence>
<evidence type="ECO:0000256" key="3">
    <source>
        <dbReference type="ARBA" id="ARBA00022837"/>
    </source>
</evidence>